<dbReference type="OrthoDB" id="2678093at2"/>
<evidence type="ECO:0000256" key="1">
    <source>
        <dbReference type="ARBA" id="ARBA00004651"/>
    </source>
</evidence>
<feature type="transmembrane region" description="Helical" evidence="6">
    <location>
        <begin position="200"/>
        <end position="218"/>
    </location>
</feature>
<dbReference type="Proteomes" id="UP000280791">
    <property type="component" value="Unassembled WGS sequence"/>
</dbReference>
<evidence type="ECO:0000256" key="4">
    <source>
        <dbReference type="ARBA" id="ARBA00022989"/>
    </source>
</evidence>
<keyword evidence="3 6" id="KW-0812">Transmembrane</keyword>
<evidence type="ECO:0000313" key="7">
    <source>
        <dbReference type="EMBL" id="RLJ90666.1"/>
    </source>
</evidence>
<dbReference type="InterPro" id="IPR050833">
    <property type="entry name" value="Poly_Biosynth_Transport"/>
</dbReference>
<keyword evidence="2" id="KW-1003">Cell membrane</keyword>
<accession>A0A497YI57</accession>
<feature type="transmembrane region" description="Helical" evidence="6">
    <location>
        <begin position="343"/>
        <end position="362"/>
    </location>
</feature>
<reference evidence="7 8" key="1">
    <citation type="submission" date="2018-10" db="EMBL/GenBank/DDBJ databases">
        <title>Genomic Encyclopedia of Type Strains, Phase IV (KMG-IV): sequencing the most valuable type-strain genomes for metagenomic binning, comparative biology and taxonomic classification.</title>
        <authorList>
            <person name="Goeker M."/>
        </authorList>
    </citation>
    <scope>NUCLEOTIDE SEQUENCE [LARGE SCALE GENOMIC DNA]</scope>
    <source>
        <strain evidence="7 8">DSM 20549</strain>
    </source>
</reference>
<feature type="transmembrane region" description="Helical" evidence="6">
    <location>
        <begin position="368"/>
        <end position="391"/>
    </location>
</feature>
<organism evidence="7 8">
    <name type="scientific">Planococcus citreus</name>
    <dbReference type="NCBI Taxonomy" id="1373"/>
    <lineage>
        <taxon>Bacteria</taxon>
        <taxon>Bacillati</taxon>
        <taxon>Bacillota</taxon>
        <taxon>Bacilli</taxon>
        <taxon>Bacillales</taxon>
        <taxon>Caryophanaceae</taxon>
        <taxon>Planococcus</taxon>
    </lineage>
</organism>
<keyword evidence="5 6" id="KW-0472">Membrane</keyword>
<feature type="transmembrane region" description="Helical" evidence="6">
    <location>
        <begin position="168"/>
        <end position="188"/>
    </location>
</feature>
<comment type="subcellular location">
    <subcellularLocation>
        <location evidence="1">Cell membrane</location>
        <topology evidence="1">Multi-pass membrane protein</topology>
    </subcellularLocation>
</comment>
<dbReference type="GO" id="GO:0005886">
    <property type="term" value="C:plasma membrane"/>
    <property type="evidence" value="ECO:0007669"/>
    <property type="project" value="UniProtKB-SubCell"/>
</dbReference>
<keyword evidence="8" id="KW-1185">Reference proteome</keyword>
<dbReference type="AlphaFoldDB" id="A0A497YI57"/>
<name>A0A497YI57_9BACL</name>
<keyword evidence="4 6" id="KW-1133">Transmembrane helix</keyword>
<sequence>MNKKKFLIDSLLNIFSTTLPLLVLQLVSLPIVANQTGSDKFGVVITVISVITVIGHPLGNVLNNIRLLKNDFYLQKGLVGDFNYLLIGSSIFSALLVILISIFYINDLNIFNIILLVLIVVLSVLKEYLLVSYRITLNFKGILLNNLLLSIGYGLGTIFFFSLNYWEIIYLCGLLASIVYIILTTSLLSEPIKKTKQFKYTLIEFTILYGAGLLKNFLNYADKIILLPILGPKNVSIYYAASIVGKIVSLAFGPINNVILSYLVKIEEINHKVFIKALSVILTIGIAGYFLTIYISPFFLNFFYPLWAEESLNLIYITSATAIVAIFSSVFQPFNLRYNKMKWQIYMSISNLIFFLLLTYLLTTKYGLIGFTTAVLFSSVFNFVFQLALYFTNYSKKK</sequence>
<evidence type="ECO:0000256" key="3">
    <source>
        <dbReference type="ARBA" id="ARBA00022692"/>
    </source>
</evidence>
<evidence type="ECO:0000256" key="2">
    <source>
        <dbReference type="ARBA" id="ARBA00022475"/>
    </source>
</evidence>
<dbReference type="PANTHER" id="PTHR30250:SF11">
    <property type="entry name" value="O-ANTIGEN TRANSPORTER-RELATED"/>
    <property type="match status" value="1"/>
</dbReference>
<protein>
    <recommendedName>
        <fullName evidence="9">O-antigen/teichoic acid export membrane protein</fullName>
    </recommendedName>
</protein>
<evidence type="ECO:0000256" key="5">
    <source>
        <dbReference type="ARBA" id="ARBA00023136"/>
    </source>
</evidence>
<dbReference type="PANTHER" id="PTHR30250">
    <property type="entry name" value="PST FAMILY PREDICTED COLANIC ACID TRANSPORTER"/>
    <property type="match status" value="1"/>
</dbReference>
<feature type="transmembrane region" description="Helical" evidence="6">
    <location>
        <begin position="143"/>
        <end position="162"/>
    </location>
</feature>
<evidence type="ECO:0000256" key="6">
    <source>
        <dbReference type="SAM" id="Phobius"/>
    </source>
</evidence>
<evidence type="ECO:0000313" key="8">
    <source>
        <dbReference type="Proteomes" id="UP000280791"/>
    </source>
</evidence>
<feature type="transmembrane region" description="Helical" evidence="6">
    <location>
        <begin position="110"/>
        <end position="131"/>
    </location>
</feature>
<comment type="caution">
    <text evidence="7">The sequence shown here is derived from an EMBL/GenBank/DDBJ whole genome shotgun (WGS) entry which is preliminary data.</text>
</comment>
<feature type="transmembrane region" description="Helical" evidence="6">
    <location>
        <begin position="82"/>
        <end position="104"/>
    </location>
</feature>
<gene>
    <name evidence="7" type="ORF">DFR62_0813</name>
</gene>
<feature type="transmembrane region" description="Helical" evidence="6">
    <location>
        <begin position="12"/>
        <end position="31"/>
    </location>
</feature>
<dbReference type="RefSeq" id="WP_121298157.1">
    <property type="nucleotide sequence ID" value="NZ_RCCP01000001.1"/>
</dbReference>
<feature type="transmembrane region" description="Helical" evidence="6">
    <location>
        <begin position="314"/>
        <end position="331"/>
    </location>
</feature>
<dbReference type="EMBL" id="RCCP01000001">
    <property type="protein sequence ID" value="RLJ90666.1"/>
    <property type="molecule type" value="Genomic_DNA"/>
</dbReference>
<proteinExistence type="predicted"/>
<feature type="transmembrane region" description="Helical" evidence="6">
    <location>
        <begin position="273"/>
        <end position="294"/>
    </location>
</feature>
<evidence type="ECO:0008006" key="9">
    <source>
        <dbReference type="Google" id="ProtNLM"/>
    </source>
</evidence>
<feature type="transmembrane region" description="Helical" evidence="6">
    <location>
        <begin position="238"/>
        <end position="264"/>
    </location>
</feature>
<feature type="transmembrane region" description="Helical" evidence="6">
    <location>
        <begin position="43"/>
        <end position="62"/>
    </location>
</feature>